<dbReference type="InterPro" id="IPR012336">
    <property type="entry name" value="Thioredoxin-like_fold"/>
</dbReference>
<name>A0A3Q9UFH0_9ACTN</name>
<keyword evidence="11 12" id="KW-0739">Sodium transport</keyword>
<evidence type="ECO:0000256" key="4">
    <source>
        <dbReference type="ARBA" id="ARBA00022449"/>
    </source>
</evidence>
<keyword evidence="5 12" id="KW-1003">Cell membrane</keyword>
<evidence type="ECO:0000313" key="14">
    <source>
        <dbReference type="EMBL" id="AZZ40314.1"/>
    </source>
</evidence>
<dbReference type="EMBL" id="CP025570">
    <property type="protein sequence ID" value="AZZ40314.1"/>
    <property type="molecule type" value="Genomic_DNA"/>
</dbReference>
<feature type="transmembrane region" description="Helical" evidence="12">
    <location>
        <begin position="224"/>
        <end position="252"/>
    </location>
</feature>
<dbReference type="SUPFAM" id="SSF52833">
    <property type="entry name" value="Thioredoxin-like"/>
    <property type="match status" value="1"/>
</dbReference>
<accession>A0A3Q9UFH0</accession>
<dbReference type="RefSeq" id="WP_097799508.1">
    <property type="nucleotide sequence ID" value="NZ_CP025570.1"/>
</dbReference>
<dbReference type="Gene3D" id="3.40.30.10">
    <property type="entry name" value="Glutaredoxin"/>
    <property type="match status" value="1"/>
</dbReference>
<evidence type="ECO:0000256" key="11">
    <source>
        <dbReference type="ARBA" id="ARBA00023201"/>
    </source>
</evidence>
<keyword evidence="3 12" id="KW-0813">Transport</keyword>
<feature type="domain" description="Thioredoxin-like fold" evidence="13">
    <location>
        <begin position="450"/>
        <end position="604"/>
    </location>
</feature>
<dbReference type="Proteomes" id="UP000285875">
    <property type="component" value="Chromosome"/>
</dbReference>
<keyword evidence="7 12" id="KW-1133">Transmembrane helix</keyword>
<organism evidence="14 15">
    <name type="scientific">Acidipropionibacterium jensenii</name>
    <dbReference type="NCBI Taxonomy" id="1749"/>
    <lineage>
        <taxon>Bacteria</taxon>
        <taxon>Bacillati</taxon>
        <taxon>Actinomycetota</taxon>
        <taxon>Actinomycetes</taxon>
        <taxon>Propionibacteriales</taxon>
        <taxon>Propionibacteriaceae</taxon>
        <taxon>Acidipropionibacterium</taxon>
    </lineage>
</organism>
<dbReference type="GeneID" id="82884133"/>
<dbReference type="InterPro" id="IPR036249">
    <property type="entry name" value="Thioredoxin-like_sf"/>
</dbReference>
<feature type="transmembrane region" description="Helical" evidence="12">
    <location>
        <begin position="379"/>
        <end position="397"/>
    </location>
</feature>
<dbReference type="PANTHER" id="PTHR30341">
    <property type="entry name" value="SODIUM ION/PROTON ANTIPORTER NHAA-RELATED"/>
    <property type="match status" value="1"/>
</dbReference>
<evidence type="ECO:0000256" key="9">
    <source>
        <dbReference type="ARBA" id="ARBA00023065"/>
    </source>
</evidence>
<dbReference type="GO" id="GO:0005886">
    <property type="term" value="C:plasma membrane"/>
    <property type="evidence" value="ECO:0007669"/>
    <property type="project" value="UniProtKB-SubCell"/>
</dbReference>
<feature type="transmembrane region" description="Helical" evidence="12">
    <location>
        <begin position="31"/>
        <end position="55"/>
    </location>
</feature>
<sequence length="610" mass="66091">MDHHPDDPVASHPMQPLRRSMKLHHWLNNDTYAAIALAAATVVALVWANIGGSYHAFWHTHFGFILGGTDFELSIYEWVDEGVMALFFFMIGLDVRRDLTLGELRSKRRAMLPLAAALGGLVVPAALFLLVAGNSGHTSAWGTVISTDTAFAVGMLAIVAPRNAPRLRSFLLALAVIDDIAALTVIAVFYTSHLNLVALMLAGIGLLGVWGLERLNVWRVGPYVLLAIWTWGCFFASGVHATLAGVLIALLMPVYPPRRKDLQFASQIFDQFRQAPQPDMAQRAREAVIFSVPMNQRLSAAIAPYVNYLVVPLFALANAGVSLSGDSLTKAFTSSLTWGIIAGLVVGKAAGIAGASLLVLKLSPGSRLPGLDGPRLAGVGALSGMGFTISLLVVGMAVEDPVAADQARVGVIVASMLALLLSWLIFRLSRHFKPLPRPAGERLERPVDAEDDHIRGPVDAPVTLVVYSPMNYDYRRRTAVALRQTRTALGDSIRIVYRHHAVEGSEITGALALEAAAEQGRFWEMHDALVASRNSLDTDAVNSIAARIGLDTKRFETRISHQDDWERVENDNLDLENAETHDTTLIYLNGSRVDGPLHSMALTAIAHAQL</sequence>
<dbReference type="AlphaFoldDB" id="A0A3Q9UFH0"/>
<dbReference type="GO" id="GO:0015385">
    <property type="term" value="F:sodium:proton antiporter activity"/>
    <property type="evidence" value="ECO:0007669"/>
    <property type="project" value="UniProtKB-UniRule"/>
</dbReference>
<gene>
    <name evidence="12 14" type="primary">nhaA</name>
    <name evidence="14" type="ORF">C0Z10_11800</name>
</gene>
<evidence type="ECO:0000256" key="8">
    <source>
        <dbReference type="ARBA" id="ARBA00023053"/>
    </source>
</evidence>
<feature type="transmembrane region" description="Helical" evidence="12">
    <location>
        <begin position="305"/>
        <end position="324"/>
    </location>
</feature>
<comment type="catalytic activity">
    <reaction evidence="12">
        <text>Na(+)(in) + 2 H(+)(out) = Na(+)(out) + 2 H(+)(in)</text>
        <dbReference type="Rhea" id="RHEA:29251"/>
        <dbReference type="ChEBI" id="CHEBI:15378"/>
        <dbReference type="ChEBI" id="CHEBI:29101"/>
    </reaction>
</comment>
<dbReference type="KEGG" id="aji:C0Z10_11800"/>
<dbReference type="GO" id="GO:0006885">
    <property type="term" value="P:regulation of pH"/>
    <property type="evidence" value="ECO:0007669"/>
    <property type="project" value="UniProtKB-UniRule"/>
</dbReference>
<reference evidence="15" key="1">
    <citation type="submission" date="2017-12" db="EMBL/GenBank/DDBJ databases">
        <title>Whole genome sequencing of Acidipropionibacterium jensenii strains JS279 and JS280.</title>
        <authorList>
            <person name="Deptula P."/>
            <person name="Laine P."/>
            <person name="Smolander O.-P."/>
            <person name="Paulin L."/>
            <person name="Auvinen P."/>
            <person name="Varmanen P."/>
        </authorList>
    </citation>
    <scope>NUCLEOTIDE SEQUENCE [LARGE SCALE GENOMIC DNA]</scope>
    <source>
        <strain evidence="15">JS280</strain>
    </source>
</reference>
<evidence type="ECO:0000256" key="1">
    <source>
        <dbReference type="ARBA" id="ARBA00004429"/>
    </source>
</evidence>
<dbReference type="InterPro" id="IPR004670">
    <property type="entry name" value="NhaA"/>
</dbReference>
<keyword evidence="6 12" id="KW-0812">Transmembrane</keyword>
<evidence type="ECO:0000256" key="12">
    <source>
        <dbReference type="HAMAP-Rule" id="MF_01844"/>
    </source>
</evidence>
<evidence type="ECO:0000256" key="6">
    <source>
        <dbReference type="ARBA" id="ARBA00022692"/>
    </source>
</evidence>
<evidence type="ECO:0000313" key="15">
    <source>
        <dbReference type="Proteomes" id="UP000285875"/>
    </source>
</evidence>
<feature type="transmembrane region" description="Helical" evidence="12">
    <location>
        <begin position="409"/>
        <end position="426"/>
    </location>
</feature>
<keyword evidence="4 12" id="KW-0050">Antiport</keyword>
<feature type="transmembrane region" description="Helical" evidence="12">
    <location>
        <begin position="170"/>
        <end position="190"/>
    </location>
</feature>
<evidence type="ECO:0000256" key="10">
    <source>
        <dbReference type="ARBA" id="ARBA00023136"/>
    </source>
</evidence>
<evidence type="ECO:0000256" key="2">
    <source>
        <dbReference type="ARBA" id="ARBA00007006"/>
    </source>
</evidence>
<evidence type="ECO:0000256" key="3">
    <source>
        <dbReference type="ARBA" id="ARBA00022448"/>
    </source>
</evidence>
<keyword evidence="8 12" id="KW-0915">Sodium</keyword>
<dbReference type="Pfam" id="PF06965">
    <property type="entry name" value="Na_H_antiport_1"/>
    <property type="match status" value="1"/>
</dbReference>
<dbReference type="InterPro" id="IPR023171">
    <property type="entry name" value="Na/H_antiporter_dom_sf"/>
</dbReference>
<feature type="transmembrane region" description="Helical" evidence="12">
    <location>
        <begin position="336"/>
        <end position="359"/>
    </location>
</feature>
<keyword evidence="9 12" id="KW-0406">Ion transport</keyword>
<dbReference type="HAMAP" id="MF_01844">
    <property type="entry name" value="NhaA"/>
    <property type="match status" value="1"/>
</dbReference>
<proteinExistence type="inferred from homology"/>
<dbReference type="Gene3D" id="1.20.1530.10">
    <property type="entry name" value="Na+/H+ antiporter like domain"/>
    <property type="match status" value="1"/>
</dbReference>
<evidence type="ECO:0000256" key="5">
    <source>
        <dbReference type="ARBA" id="ARBA00022475"/>
    </source>
</evidence>
<keyword evidence="10 12" id="KW-0472">Membrane</keyword>
<evidence type="ECO:0000256" key="7">
    <source>
        <dbReference type="ARBA" id="ARBA00022989"/>
    </source>
</evidence>
<comment type="similarity">
    <text evidence="12">Belongs to the NhaA Na(+)/H(+) (TC 2.A.33) antiporter family.</text>
</comment>
<feature type="transmembrane region" description="Helical" evidence="12">
    <location>
        <begin position="114"/>
        <end position="133"/>
    </location>
</feature>
<dbReference type="Pfam" id="PF13462">
    <property type="entry name" value="Thioredoxin_4"/>
    <property type="match status" value="1"/>
</dbReference>
<comment type="similarity">
    <text evidence="2">In the N-terminal section; belongs to the NhaA Na(+)/H(+) (TC 2.A.33) antiporter family.</text>
</comment>
<dbReference type="NCBIfam" id="TIGR00773">
    <property type="entry name" value="NhaA"/>
    <property type="match status" value="1"/>
</dbReference>
<feature type="transmembrane region" description="Helical" evidence="12">
    <location>
        <begin position="139"/>
        <end position="158"/>
    </location>
</feature>
<comment type="subcellular location">
    <subcellularLocation>
        <location evidence="1">Cell inner membrane</location>
        <topology evidence="1">Multi-pass membrane protein</topology>
    </subcellularLocation>
    <subcellularLocation>
        <location evidence="12">Cell membrane</location>
        <topology evidence="12">Multi-pass membrane protein</topology>
    </subcellularLocation>
</comment>
<protein>
    <recommendedName>
        <fullName evidence="12">Na(+)/H(+) antiporter NhaA</fullName>
    </recommendedName>
    <alternativeName>
        <fullName evidence="12">Sodium/proton antiporter NhaA</fullName>
    </alternativeName>
</protein>
<dbReference type="PANTHER" id="PTHR30341:SF0">
    <property type="entry name" value="NA(+)_H(+) ANTIPORTER NHAA"/>
    <property type="match status" value="1"/>
</dbReference>
<evidence type="ECO:0000259" key="13">
    <source>
        <dbReference type="Pfam" id="PF13462"/>
    </source>
</evidence>
<feature type="transmembrane region" description="Helical" evidence="12">
    <location>
        <begin position="196"/>
        <end position="212"/>
    </location>
</feature>
<comment type="function">
    <text evidence="12">Na(+)/H(+) antiporter that extrudes sodium in exchange for external protons.</text>
</comment>